<dbReference type="EMBL" id="MT144800">
    <property type="protein sequence ID" value="QJH99645.1"/>
    <property type="molecule type" value="Genomic_DNA"/>
</dbReference>
<proteinExistence type="predicted"/>
<name>A0A6H1ZV99_9ZZZZ</name>
<gene>
    <name evidence="2" type="ORF">TM448A01996_0003</name>
    <name evidence="3" type="ORF">TM448B01625_0013</name>
</gene>
<dbReference type="AlphaFoldDB" id="A0A6H1ZV99"/>
<accession>A0A6H1ZV99</accession>
<evidence type="ECO:0000259" key="1">
    <source>
        <dbReference type="Pfam" id="PF20530"/>
    </source>
</evidence>
<feature type="domain" description="DUF6745" evidence="1">
    <location>
        <begin position="173"/>
        <end position="231"/>
    </location>
</feature>
<dbReference type="Pfam" id="PF20530">
    <property type="entry name" value="DUF6745"/>
    <property type="match status" value="1"/>
</dbReference>
<reference evidence="2" key="1">
    <citation type="submission" date="2020-03" db="EMBL/GenBank/DDBJ databases">
        <title>The deep terrestrial virosphere.</title>
        <authorList>
            <person name="Holmfeldt K."/>
            <person name="Nilsson E."/>
            <person name="Simone D."/>
            <person name="Lopez-Fernandez M."/>
            <person name="Wu X."/>
            <person name="de Brujin I."/>
            <person name="Lundin D."/>
            <person name="Andersson A."/>
            <person name="Bertilsson S."/>
            <person name="Dopson M."/>
        </authorList>
    </citation>
    <scope>NUCLEOTIDE SEQUENCE</scope>
    <source>
        <strain evidence="2">TM448A01996</strain>
        <strain evidence="3">TM448B01625</strain>
    </source>
</reference>
<protein>
    <recommendedName>
        <fullName evidence="1">DUF6745 domain-containing protein</fullName>
    </recommendedName>
</protein>
<evidence type="ECO:0000313" key="3">
    <source>
        <dbReference type="EMBL" id="QJH99645.1"/>
    </source>
</evidence>
<organism evidence="2">
    <name type="scientific">viral metagenome</name>
    <dbReference type="NCBI Taxonomy" id="1070528"/>
    <lineage>
        <taxon>unclassified sequences</taxon>
        <taxon>metagenomes</taxon>
        <taxon>organismal metagenomes</taxon>
    </lineage>
</organism>
<dbReference type="EMBL" id="MT144239">
    <property type="protein sequence ID" value="QJA51130.1"/>
    <property type="molecule type" value="Genomic_DNA"/>
</dbReference>
<dbReference type="InterPro" id="IPR046633">
    <property type="entry name" value="DUF6745"/>
</dbReference>
<sequence>MSMIKAILKTTQDLAHPPRILTFDSPQQMAVAYSLLHWANYECSSYKKRGYKELDLSTHKLLGLSSPTKHNTLELQTGTVLSAINRYNTALYKQSGTGDFISSDITKVRGIKGFHEAITACDKLLGRTYIDKGIENLRQDLLSGDTFDLGIYRSQSYNEGHSPSQFTGSTIDSYWVVSTKDIVLIVKPPIYAHADKDGQLHCGDGPAVEYEDGYQVWAWRGWVLKKDYILKPSTLPYDMHKDPNFDGLYWIENHKRFYDLAELVGYPYFFKHARDKKVLDEDYDRKKCHRQLVHIDWRNWSEGHLHLIVLGDGKDRAYLKVPEDLETCAQAVAWSFGKAVREYQPIEET</sequence>
<evidence type="ECO:0000313" key="2">
    <source>
        <dbReference type="EMBL" id="QJA51130.1"/>
    </source>
</evidence>